<evidence type="ECO:0000313" key="4">
    <source>
        <dbReference type="EMBL" id="VTZ49745.1"/>
    </source>
</evidence>
<dbReference type="PANTHER" id="PTHR23088:SF27">
    <property type="entry name" value="DEAMINATED GLUTATHIONE AMIDASE"/>
    <property type="match status" value="1"/>
</dbReference>
<keyword evidence="2 4" id="KW-0378">Hydrolase</keyword>
<dbReference type="CDD" id="cd07572">
    <property type="entry name" value="nit"/>
    <property type="match status" value="1"/>
</dbReference>
<keyword evidence="5" id="KW-1185">Reference proteome</keyword>
<dbReference type="InterPro" id="IPR001110">
    <property type="entry name" value="UPF0012_CS"/>
</dbReference>
<evidence type="ECO:0000256" key="2">
    <source>
        <dbReference type="ARBA" id="ARBA00022801"/>
    </source>
</evidence>
<evidence type="ECO:0000259" key="3">
    <source>
        <dbReference type="PROSITE" id="PS50263"/>
    </source>
</evidence>
<dbReference type="AlphaFoldDB" id="A0A8B6M4K7"/>
<comment type="similarity">
    <text evidence="1">Belongs to the carbon-nitrogen hydrolase superfamily. NIT1/NIT2 family.</text>
</comment>
<dbReference type="PANTHER" id="PTHR23088">
    <property type="entry name" value="NITRILASE-RELATED"/>
    <property type="match status" value="1"/>
</dbReference>
<dbReference type="RefSeq" id="WP_174511996.1">
    <property type="nucleotide sequence ID" value="NZ_CABFMQ020000075.1"/>
</dbReference>
<evidence type="ECO:0000313" key="5">
    <source>
        <dbReference type="Proteomes" id="UP000485880"/>
    </source>
</evidence>
<dbReference type="PROSITE" id="PS50263">
    <property type="entry name" value="CN_HYDROLASE"/>
    <property type="match status" value="1"/>
</dbReference>
<protein>
    <submittedName>
        <fullName evidence="4">Carbon-nitrogen hydrolase</fullName>
    </submittedName>
</protein>
<gene>
    <name evidence="4" type="ORF">MPC4_190058</name>
</gene>
<reference evidence="4 5" key="1">
    <citation type="submission" date="2019-05" db="EMBL/GenBank/DDBJ databases">
        <authorList>
            <person name="Farhan Ul Haque M."/>
        </authorList>
    </citation>
    <scope>NUCLEOTIDE SEQUENCE [LARGE SCALE GENOMIC DNA]</scope>
    <source>
        <strain evidence="4">2</strain>
    </source>
</reference>
<organism evidence="4 5">
    <name type="scientific">Methylocella tundrae</name>
    <dbReference type="NCBI Taxonomy" id="227605"/>
    <lineage>
        <taxon>Bacteria</taxon>
        <taxon>Pseudomonadati</taxon>
        <taxon>Pseudomonadota</taxon>
        <taxon>Alphaproteobacteria</taxon>
        <taxon>Hyphomicrobiales</taxon>
        <taxon>Beijerinckiaceae</taxon>
        <taxon>Methylocella</taxon>
    </lineage>
</organism>
<dbReference type="PROSITE" id="PS01227">
    <property type="entry name" value="UPF0012"/>
    <property type="match status" value="1"/>
</dbReference>
<dbReference type="GO" id="GO:0016811">
    <property type="term" value="F:hydrolase activity, acting on carbon-nitrogen (but not peptide) bonds, in linear amides"/>
    <property type="evidence" value="ECO:0007669"/>
    <property type="project" value="InterPro"/>
</dbReference>
<dbReference type="Proteomes" id="UP000485880">
    <property type="component" value="Unassembled WGS sequence"/>
</dbReference>
<feature type="domain" description="CN hydrolase" evidence="3">
    <location>
        <begin position="1"/>
        <end position="253"/>
    </location>
</feature>
<dbReference type="Gene3D" id="3.60.110.10">
    <property type="entry name" value="Carbon-nitrogen hydrolase"/>
    <property type="match status" value="1"/>
</dbReference>
<dbReference type="InterPro" id="IPR036526">
    <property type="entry name" value="C-N_Hydrolase_sf"/>
</dbReference>
<dbReference type="EMBL" id="CABFMQ020000075">
    <property type="protein sequence ID" value="VTZ49745.1"/>
    <property type="molecule type" value="Genomic_DNA"/>
</dbReference>
<dbReference type="SUPFAM" id="SSF56317">
    <property type="entry name" value="Carbon-nitrogen hydrolase"/>
    <property type="match status" value="1"/>
</dbReference>
<evidence type="ECO:0000256" key="1">
    <source>
        <dbReference type="ARBA" id="ARBA00010613"/>
    </source>
</evidence>
<dbReference type="InterPro" id="IPR045254">
    <property type="entry name" value="Nit1/2_C-N_Hydrolase"/>
</dbReference>
<comment type="caution">
    <text evidence="4">The sequence shown here is derived from an EMBL/GenBank/DDBJ whole genome shotgun (WGS) entry which is preliminary data.</text>
</comment>
<sequence length="279" mass="30665">MKVSLIQMNSVSDKSANIEAAARLIERAVAEEGPDWVSLPECFDFLGGDRAAKFEAAEKLPDGPAYAAMQALASRHKIFIHAGSILEKPEQGDRLHNTTVVFDRGGTEIARYRKIHMFDVTTPDGAQYRESNSFAPGEAVVTYPCEDMIVGCSICYDLRFPDLFQALAARGAQMIALPAAFTQQTGKDHWEVLCRARAIETQTFFCAPAQTGAHVVGNEKRLTYGHSLVVDPWGHVIAKASDGVGIVSTRIDLSQVDRVRRQIPVAQHKVRFDLSAPEH</sequence>
<dbReference type="Pfam" id="PF00795">
    <property type="entry name" value="CN_hydrolase"/>
    <property type="match status" value="1"/>
</dbReference>
<dbReference type="InterPro" id="IPR003010">
    <property type="entry name" value="C-N_Hydrolase"/>
</dbReference>
<accession>A0A8B6M4K7</accession>
<name>A0A8B6M4K7_METTU</name>
<proteinExistence type="inferred from homology"/>